<organism evidence="2 3">
    <name type="scientific">Teladorsagia circumcincta</name>
    <name type="common">Brown stomach worm</name>
    <name type="synonym">Ostertagia circumcincta</name>
    <dbReference type="NCBI Taxonomy" id="45464"/>
    <lineage>
        <taxon>Eukaryota</taxon>
        <taxon>Metazoa</taxon>
        <taxon>Ecdysozoa</taxon>
        <taxon>Nematoda</taxon>
        <taxon>Chromadorea</taxon>
        <taxon>Rhabditida</taxon>
        <taxon>Rhabditina</taxon>
        <taxon>Rhabditomorpha</taxon>
        <taxon>Strongyloidea</taxon>
        <taxon>Trichostrongylidae</taxon>
        <taxon>Teladorsagia</taxon>
    </lineage>
</organism>
<feature type="region of interest" description="Disordered" evidence="1">
    <location>
        <begin position="48"/>
        <end position="75"/>
    </location>
</feature>
<evidence type="ECO:0000313" key="3">
    <source>
        <dbReference type="Proteomes" id="UP000230423"/>
    </source>
</evidence>
<reference evidence="2 3" key="1">
    <citation type="submission" date="2015-09" db="EMBL/GenBank/DDBJ databases">
        <title>Draft genome of the parasitic nematode Teladorsagia circumcincta isolate WARC Sus (inbred).</title>
        <authorList>
            <person name="Mitreva M."/>
        </authorList>
    </citation>
    <scope>NUCLEOTIDE SEQUENCE [LARGE SCALE GENOMIC DNA]</scope>
    <source>
        <strain evidence="2 3">S</strain>
    </source>
</reference>
<feature type="region of interest" description="Disordered" evidence="1">
    <location>
        <begin position="1"/>
        <end position="31"/>
    </location>
</feature>
<accession>A0A2G9V014</accession>
<keyword evidence="3" id="KW-1185">Reference proteome</keyword>
<sequence>MSLRPRVVPSRDHPYERTADTTGPASPTTSTLVVESMAKRLEKAVAAERRSYSARAVPGSKEGTPTSDSNGSKPTYRLAAIPRTASHVHPFDAELMTEEKPVNLLKKAEDPPSESAPQAPVVTSTSVARRVYVVKAAVPQPAETPQKETDQ</sequence>
<dbReference type="EMBL" id="KZ345104">
    <property type="protein sequence ID" value="PIO75815.1"/>
    <property type="molecule type" value="Genomic_DNA"/>
</dbReference>
<feature type="compositionally biased region" description="Basic and acidic residues" evidence="1">
    <location>
        <begin position="9"/>
        <end position="19"/>
    </location>
</feature>
<name>A0A2G9V014_TELCI</name>
<dbReference type="OrthoDB" id="5794558at2759"/>
<proteinExistence type="predicted"/>
<evidence type="ECO:0000313" key="2">
    <source>
        <dbReference type="EMBL" id="PIO75815.1"/>
    </source>
</evidence>
<protein>
    <submittedName>
        <fullName evidence="2">Uncharacterized protein</fullName>
    </submittedName>
</protein>
<feature type="compositionally biased region" description="Polar residues" evidence="1">
    <location>
        <begin position="20"/>
        <end position="31"/>
    </location>
</feature>
<dbReference type="Proteomes" id="UP000230423">
    <property type="component" value="Unassembled WGS sequence"/>
</dbReference>
<gene>
    <name evidence="2" type="ORF">TELCIR_02140</name>
</gene>
<dbReference type="AlphaFoldDB" id="A0A2G9V014"/>
<feature type="compositionally biased region" description="Polar residues" evidence="1">
    <location>
        <begin position="63"/>
        <end position="73"/>
    </location>
</feature>
<evidence type="ECO:0000256" key="1">
    <source>
        <dbReference type="SAM" id="MobiDB-lite"/>
    </source>
</evidence>